<reference evidence="9 10" key="1">
    <citation type="submission" date="2021-03" db="EMBL/GenBank/DDBJ databases">
        <authorList>
            <person name="Kanchanasin P."/>
            <person name="Saeng-In P."/>
            <person name="Phongsopitanun W."/>
            <person name="Yuki M."/>
            <person name="Kudo T."/>
            <person name="Ohkuma M."/>
            <person name="Tanasupawat S."/>
        </authorList>
    </citation>
    <scope>NUCLEOTIDE SEQUENCE [LARGE SCALE GENOMIC DNA]</scope>
    <source>
        <strain evidence="9 10">L46</strain>
    </source>
</reference>
<dbReference type="InterPro" id="IPR023828">
    <property type="entry name" value="Peptidase_S8_Ser-AS"/>
</dbReference>
<dbReference type="PANTHER" id="PTHR43806">
    <property type="entry name" value="PEPTIDASE S8"/>
    <property type="match status" value="1"/>
</dbReference>
<accession>A0ABS3RDT9</accession>
<keyword evidence="10" id="KW-1185">Reference proteome</keyword>
<evidence type="ECO:0000256" key="1">
    <source>
        <dbReference type="ARBA" id="ARBA00011073"/>
    </source>
</evidence>
<keyword evidence="7" id="KW-0732">Signal</keyword>
<evidence type="ECO:0000313" key="10">
    <source>
        <dbReference type="Proteomes" id="UP000666915"/>
    </source>
</evidence>
<gene>
    <name evidence="9" type="ORF">J4557_43395</name>
</gene>
<dbReference type="RefSeq" id="WP_208272760.1">
    <property type="nucleotide sequence ID" value="NZ_BAAAGM010000102.1"/>
</dbReference>
<organism evidence="9 10">
    <name type="scientific">Actinomadura nitritigenes</name>
    <dbReference type="NCBI Taxonomy" id="134602"/>
    <lineage>
        <taxon>Bacteria</taxon>
        <taxon>Bacillati</taxon>
        <taxon>Actinomycetota</taxon>
        <taxon>Actinomycetes</taxon>
        <taxon>Streptosporangiales</taxon>
        <taxon>Thermomonosporaceae</taxon>
        <taxon>Actinomadura</taxon>
    </lineage>
</organism>
<dbReference type="InterPro" id="IPR036852">
    <property type="entry name" value="Peptidase_S8/S53_dom_sf"/>
</dbReference>
<dbReference type="Proteomes" id="UP000666915">
    <property type="component" value="Unassembled WGS sequence"/>
</dbReference>
<feature type="active site" description="Charge relay system" evidence="5">
    <location>
        <position position="466"/>
    </location>
</feature>
<sequence>MTHRRRSRAPLGLLLGTLLAAGTAAVLPTPAAHASPPGAPPSAGLAPGRSWKVTLLTGDVVRVRTVRGRAPMVAVSPAPGRGAHLFRTAVRPDGHVVVTPLDVARLVGKVIDPALFDVTALIKDGYDDARSADLPLIVQRDGGAHGLSALGGGTLRQGVALPSIGAVAARQPKKDAQRLGSSLAAMSGPSPKAAGGVRHLWLDGRIKATALPATAPSATALPATAPATAAKLDGNLTQIGAPKAWKAGYTGAGATVAVLDTGVDATHPDLKGRIAGTANFSDAPGTADRFGHGTHVAATIAGTGAAAGGARRGVAPGARLLVGKVLGDDGYGTDSSLIAGMEWAAPRAKVVNMSLGGDASDGTDPVSQALGGLSRKYGTLFVAAAGNEGAIGSIGAPGSADAALTVGAVDGTDRLADFSSRGPRAGGHVAKPEIVAPGVGIAAARAKGTALGTPLGPLYTRASGTSMATPHVAGAAALLAARHPRWTPAQLKAALVGTAGPATGGDVYERGAGRLDAGAAVTGAVLPAQGVVDLGTSAFPAHRALSAKLAWTSQGAAARVSLSVKATDRKGRDASRAVRLSAAAVNVPAGGTASASLTVDASKLAPRPGMYEAEVTARSGRTVVRTPVTFYVEPPSHTLTVKAVPLPGTDPADFSSYSAVVDLDDPALFAESVDPTPEGTKVRVPEGRYSVLGTVDDTKGNAWRSALAGTPEVRVDRDLTVTLDGPAAKPVTAGVEGVRTKAVMASASAVQSTKRMMWTVGVYSDDPAAAPVYAQAMRGAGTGTFRAYSSHRLTAPGAVYDLIHPYGNGVPADPSHVAGAAEKARMARIDQRFAAFDGDTGKGVTEHRYGTSPEGLLLAGLDASGAVPSGTTRTDYVSTGKGMLWADEAFPEAIAKGEWVDQLPFRELRPGQRISRTWGRQPVRPGPYSGSGVSISECAPNPSVRTGDHVHVELVDLQTRLDGFDCGLDGGGVTGALALYSGGKKVGGAAGPVGDFDVPSKPAAYRLTYDNDASKLLPVSVRTSTAWTFRSSAPRGDGALLPLLLVDYDLGLDLRNQPAGRPAVLSVARVAGAPEAKVTGLRFWTSVDDGATWRAVPVKALGGGRFSAPLPAPVKGQAVSLRVTAKDAGGSGVDQRIIRAYRVR</sequence>
<dbReference type="PROSITE" id="PS00138">
    <property type="entry name" value="SUBTILASE_SER"/>
    <property type="match status" value="1"/>
</dbReference>
<keyword evidence="2 5" id="KW-0645">Protease</keyword>
<evidence type="ECO:0000256" key="5">
    <source>
        <dbReference type="PROSITE-ProRule" id="PRU01240"/>
    </source>
</evidence>
<dbReference type="Gene3D" id="3.40.50.200">
    <property type="entry name" value="Peptidase S8/S53 domain"/>
    <property type="match status" value="1"/>
</dbReference>
<feature type="active site" description="Charge relay system" evidence="5">
    <location>
        <position position="292"/>
    </location>
</feature>
<dbReference type="InterPro" id="IPR000209">
    <property type="entry name" value="Peptidase_S8/S53_dom"/>
</dbReference>
<evidence type="ECO:0000313" key="9">
    <source>
        <dbReference type="EMBL" id="MBO2444386.1"/>
    </source>
</evidence>
<evidence type="ECO:0000259" key="8">
    <source>
        <dbReference type="Pfam" id="PF00082"/>
    </source>
</evidence>
<evidence type="ECO:0000256" key="7">
    <source>
        <dbReference type="SAM" id="SignalP"/>
    </source>
</evidence>
<keyword evidence="3 5" id="KW-0378">Hydrolase</keyword>
<keyword evidence="4 5" id="KW-0720">Serine protease</keyword>
<comment type="caution">
    <text evidence="9">The sequence shown here is derived from an EMBL/GenBank/DDBJ whole genome shotgun (WGS) entry which is preliminary data.</text>
</comment>
<evidence type="ECO:0000256" key="6">
    <source>
        <dbReference type="RuleBase" id="RU003355"/>
    </source>
</evidence>
<evidence type="ECO:0000256" key="2">
    <source>
        <dbReference type="ARBA" id="ARBA00022670"/>
    </source>
</evidence>
<dbReference type="InterPro" id="IPR015500">
    <property type="entry name" value="Peptidase_S8_subtilisin-rel"/>
</dbReference>
<dbReference type="SUPFAM" id="SSF52743">
    <property type="entry name" value="Subtilisin-like"/>
    <property type="match status" value="1"/>
</dbReference>
<name>A0ABS3RDT9_9ACTN</name>
<feature type="signal peptide" evidence="7">
    <location>
        <begin position="1"/>
        <end position="34"/>
    </location>
</feature>
<dbReference type="PANTHER" id="PTHR43806:SF65">
    <property type="entry name" value="SERINE PROTEASE APRX"/>
    <property type="match status" value="1"/>
</dbReference>
<dbReference type="Pfam" id="PF00082">
    <property type="entry name" value="Peptidase_S8"/>
    <property type="match status" value="1"/>
</dbReference>
<evidence type="ECO:0000256" key="3">
    <source>
        <dbReference type="ARBA" id="ARBA00022801"/>
    </source>
</evidence>
<feature type="active site" description="Charge relay system" evidence="5">
    <location>
        <position position="260"/>
    </location>
</feature>
<feature type="chain" id="PRO_5046267245" evidence="7">
    <location>
        <begin position="35"/>
        <end position="1144"/>
    </location>
</feature>
<evidence type="ECO:0000256" key="4">
    <source>
        <dbReference type="ARBA" id="ARBA00022825"/>
    </source>
</evidence>
<dbReference type="InterPro" id="IPR023827">
    <property type="entry name" value="Peptidase_S8_Asp-AS"/>
</dbReference>
<comment type="similarity">
    <text evidence="1 5 6">Belongs to the peptidase S8 family.</text>
</comment>
<dbReference type="PROSITE" id="PS00136">
    <property type="entry name" value="SUBTILASE_ASP"/>
    <property type="match status" value="1"/>
</dbReference>
<dbReference type="PRINTS" id="PR00723">
    <property type="entry name" value="SUBTILISIN"/>
</dbReference>
<dbReference type="InterPro" id="IPR050131">
    <property type="entry name" value="Peptidase_S8_subtilisin-like"/>
</dbReference>
<dbReference type="EMBL" id="JAGEOK010000045">
    <property type="protein sequence ID" value="MBO2444386.1"/>
    <property type="molecule type" value="Genomic_DNA"/>
</dbReference>
<proteinExistence type="inferred from homology"/>
<protein>
    <submittedName>
        <fullName evidence="9">S8 family serine peptidase</fullName>
    </submittedName>
</protein>
<feature type="domain" description="Peptidase S8/S53" evidence="8">
    <location>
        <begin position="251"/>
        <end position="500"/>
    </location>
</feature>
<dbReference type="PROSITE" id="PS51892">
    <property type="entry name" value="SUBTILASE"/>
    <property type="match status" value="1"/>
</dbReference>